<dbReference type="InterPro" id="IPR003428">
    <property type="entry name" value="MAM33"/>
</dbReference>
<protein>
    <submittedName>
        <fullName evidence="2">Uncharacterized protein LOC107431626 isoform X1</fullName>
    </submittedName>
</protein>
<evidence type="ECO:0000313" key="1">
    <source>
        <dbReference type="Proteomes" id="UP001652623"/>
    </source>
</evidence>
<dbReference type="Proteomes" id="UP001652623">
    <property type="component" value="Chromosome 11"/>
</dbReference>
<dbReference type="InParanoid" id="A0A6P6GMG0"/>
<dbReference type="GeneID" id="107431626"/>
<dbReference type="PANTHER" id="PTHR10826:SF1">
    <property type="entry name" value="COMPLEMENT COMPONENT 1 Q SUBCOMPONENT-BINDING PROTEIN, MITOCHONDRIAL"/>
    <property type="match status" value="1"/>
</dbReference>
<dbReference type="PANTHER" id="PTHR10826">
    <property type="entry name" value="COMPLEMENT COMPONENT 1"/>
    <property type="match status" value="1"/>
</dbReference>
<dbReference type="AlphaFoldDB" id="A0A6P6GMG0"/>
<keyword evidence="1" id="KW-1185">Reference proteome</keyword>
<sequence>MRKVSAIVGKGRQALQDLNLLKVLQSEIRHELSANPFQNTESGSLGDFVVDWDSLQSQDVVLRRKLAAGEEVVVSALLGSFTFRREYVFPRDVLMKVCLKKPGLSSMLHFDCEISEKGSDGSDFDIHNAYYLQKSADINPSAYRGPIISHLNPQLQDALKEYLVAKGIGEGLTNFLLHHLHKKEHGQYVNWLKKLDSTVAKGSGRSSQSQEKYVLSKFFIFLLKLWRICNLCWSRVKSV</sequence>
<dbReference type="FunFam" id="3.10.280.10:FF:000006">
    <property type="entry name" value="Mitochondrial glycoprotein, expressed"/>
    <property type="match status" value="1"/>
</dbReference>
<dbReference type="InterPro" id="IPR036561">
    <property type="entry name" value="MAM33_sf"/>
</dbReference>
<evidence type="ECO:0000313" key="2">
    <source>
        <dbReference type="RefSeq" id="XP_024935319.1"/>
    </source>
</evidence>
<dbReference type="SUPFAM" id="SSF54529">
    <property type="entry name" value="Mitochondrial glycoprotein MAM33-like"/>
    <property type="match status" value="1"/>
</dbReference>
<name>A0A6P6GMG0_ZIZJJ</name>
<gene>
    <name evidence="2" type="primary">LOC107431626</name>
</gene>
<dbReference type="Gene3D" id="3.10.280.10">
    <property type="entry name" value="Mitochondrial glycoprotein"/>
    <property type="match status" value="1"/>
</dbReference>
<accession>A0A6P6GMG0</accession>
<proteinExistence type="predicted"/>
<organism evidence="1 2">
    <name type="scientific">Ziziphus jujuba</name>
    <name type="common">Chinese jujube</name>
    <name type="synonym">Ziziphus sativa</name>
    <dbReference type="NCBI Taxonomy" id="326968"/>
    <lineage>
        <taxon>Eukaryota</taxon>
        <taxon>Viridiplantae</taxon>
        <taxon>Streptophyta</taxon>
        <taxon>Embryophyta</taxon>
        <taxon>Tracheophyta</taxon>
        <taxon>Spermatophyta</taxon>
        <taxon>Magnoliopsida</taxon>
        <taxon>eudicotyledons</taxon>
        <taxon>Gunneridae</taxon>
        <taxon>Pentapetalae</taxon>
        <taxon>rosids</taxon>
        <taxon>fabids</taxon>
        <taxon>Rosales</taxon>
        <taxon>Rhamnaceae</taxon>
        <taxon>Paliureae</taxon>
        <taxon>Ziziphus</taxon>
    </lineage>
</organism>
<dbReference type="GO" id="GO:0005759">
    <property type="term" value="C:mitochondrial matrix"/>
    <property type="evidence" value="ECO:0007669"/>
    <property type="project" value="InterPro"/>
</dbReference>
<dbReference type="FunCoup" id="A0A6P6GMG0">
    <property type="interactions" value="1881"/>
</dbReference>
<dbReference type="Pfam" id="PF02330">
    <property type="entry name" value="MAM33"/>
    <property type="match status" value="1"/>
</dbReference>
<dbReference type="RefSeq" id="XP_024935319.1">
    <property type="nucleotide sequence ID" value="XM_025079551.3"/>
</dbReference>
<reference evidence="2" key="1">
    <citation type="submission" date="2025-08" db="UniProtKB">
        <authorList>
            <consortium name="RefSeq"/>
        </authorList>
    </citation>
    <scope>IDENTIFICATION</scope>
    <source>
        <tissue evidence="2">Seedling</tissue>
    </source>
</reference>